<evidence type="ECO:0000256" key="1">
    <source>
        <dbReference type="ARBA" id="ARBA00012784"/>
    </source>
</evidence>
<keyword evidence="2 9" id="KW-0479">Metal-binding</keyword>
<dbReference type="NCBIfam" id="TIGR01430">
    <property type="entry name" value="aden_deam"/>
    <property type="match status" value="1"/>
</dbReference>
<gene>
    <name evidence="9" type="primary">add</name>
    <name evidence="10" type="ORF">JCM5805K_2687</name>
</gene>
<reference evidence="10 11" key="1">
    <citation type="submission" date="2015-01" db="EMBL/GenBank/DDBJ databases">
        <title>Lactococcus lactis subsp.lactis JCM 5805 whole genome shotgun sequence.</title>
        <authorList>
            <person name="Fujii T."/>
            <person name="Tomita Y."/>
            <person name="Ikushima S."/>
            <person name="Fujiwara D."/>
        </authorList>
    </citation>
    <scope>NUCLEOTIDE SEQUENCE [LARGE SCALE GENOMIC DNA]</scope>
    <source>
        <strain evidence="10 11">JCM 5805</strain>
    </source>
</reference>
<comment type="function">
    <text evidence="9">Catalyzes the hydrolytic deamination of adenosine and 2-deoxyadenosine.</text>
</comment>
<proteinExistence type="inferred from homology"/>
<keyword evidence="3 9" id="KW-0378">Hydrolase</keyword>
<dbReference type="InterPro" id="IPR001365">
    <property type="entry name" value="A_deaminase_dom"/>
</dbReference>
<evidence type="ECO:0000256" key="7">
    <source>
        <dbReference type="ARBA" id="ARBA00047989"/>
    </source>
</evidence>
<comment type="caution">
    <text evidence="10">The sequence shown here is derived from an EMBL/GenBank/DDBJ whole genome shotgun (WGS) entry which is preliminary data.</text>
</comment>
<sequence>MKKKREKLVLKSEIIAQIPKVELHCHLDGSLSLSVIKELAKNAGIHMTMSDEEILEKAQAPENTKNLLEYLQRFDFVLPLLQTYKNLELAAYDVVRQAANDNIKYIEIRFAPSQHLLENLTLEEAVEAVIAGLSRAENDFDIRANALVCGLKQEPIQKLQKLLPLFDKIPDEHFVGFDMAGDELNYPQEKFVDLIHDIKIKGVNVTLHAGECPACEKNILDSIAMGASRIGHGIMTKNLSEAEQKMMIEKQIVLEMAPTSNFQTKAVTELAQYPFKELYDKGIHVTLNTDNRMVSATNLSKEYEKISAWYPDFSLSDFEKINHYAIDGAFIGQEEKEELHQRFTKEYKKISE</sequence>
<keyword evidence="5 9" id="KW-0546">Nucleotide metabolism</keyword>
<dbReference type="GO" id="GO:0009168">
    <property type="term" value="P:purine ribonucleoside monophosphate biosynthetic process"/>
    <property type="evidence" value="ECO:0007669"/>
    <property type="project" value="UniProtKB-UniRule"/>
</dbReference>
<feature type="binding site" evidence="9">
    <location>
        <position position="28"/>
    </location>
    <ligand>
        <name>substrate</name>
    </ligand>
</feature>
<evidence type="ECO:0000256" key="6">
    <source>
        <dbReference type="ARBA" id="ARBA00031852"/>
    </source>
</evidence>
<dbReference type="InterPro" id="IPR006330">
    <property type="entry name" value="Ado/ade_deaminase"/>
</dbReference>
<evidence type="ECO:0000256" key="9">
    <source>
        <dbReference type="HAMAP-Rule" id="MF_00540"/>
    </source>
</evidence>
<dbReference type="GO" id="GO:0046103">
    <property type="term" value="P:inosine biosynthetic process"/>
    <property type="evidence" value="ECO:0007669"/>
    <property type="project" value="TreeGrafter"/>
</dbReference>
<evidence type="ECO:0000256" key="8">
    <source>
        <dbReference type="ARBA" id="ARBA00049213"/>
    </source>
</evidence>
<comment type="similarity">
    <text evidence="9">Belongs to the metallo-dependent hydrolases superfamily. Adenosine and AMP deaminases family. Adenosine deaminase subfamily.</text>
</comment>
<dbReference type="HAMAP" id="MF_00540">
    <property type="entry name" value="A_deaminase"/>
    <property type="match status" value="1"/>
</dbReference>
<feature type="site" description="Important for catalytic activity" evidence="9">
    <location>
        <position position="232"/>
    </location>
</feature>
<dbReference type="GO" id="GO:0004000">
    <property type="term" value="F:adenosine deaminase activity"/>
    <property type="evidence" value="ECO:0007669"/>
    <property type="project" value="UniProtKB-UniRule"/>
</dbReference>
<evidence type="ECO:0000256" key="4">
    <source>
        <dbReference type="ARBA" id="ARBA00022833"/>
    </source>
</evidence>
<comment type="cofactor">
    <cofactor evidence="9">
        <name>Zn(2+)</name>
        <dbReference type="ChEBI" id="CHEBI:29105"/>
    </cofactor>
    <text evidence="9">Binds 1 zinc ion per subunit.</text>
</comment>
<protein>
    <recommendedName>
        <fullName evidence="1 9">Adenosine deaminase</fullName>
        <ecNumber evidence="1 9">3.5.4.4</ecNumber>
    </recommendedName>
    <alternativeName>
        <fullName evidence="6 9">Adenosine aminohydrolase</fullName>
    </alternativeName>
</protein>
<feature type="binding site" evidence="9">
    <location>
        <position position="26"/>
    </location>
    <ligand>
        <name>substrate</name>
    </ligand>
</feature>
<dbReference type="Gene3D" id="3.20.20.140">
    <property type="entry name" value="Metal-dependent hydrolases"/>
    <property type="match status" value="1"/>
</dbReference>
<dbReference type="EC" id="3.5.4.4" evidence="1 9"/>
<dbReference type="GO" id="GO:0043103">
    <property type="term" value="P:hypoxanthine salvage"/>
    <property type="evidence" value="ECO:0007669"/>
    <property type="project" value="TreeGrafter"/>
</dbReference>
<feature type="binding site" evidence="9">
    <location>
        <position position="290"/>
    </location>
    <ligand>
        <name>Zn(2+)</name>
        <dbReference type="ChEBI" id="CHEBI:29105"/>
        <note>catalytic</note>
    </ligand>
</feature>
<feature type="binding site" evidence="9">
    <location>
        <position position="26"/>
    </location>
    <ligand>
        <name>Zn(2+)</name>
        <dbReference type="ChEBI" id="CHEBI:29105"/>
        <note>catalytic</note>
    </ligand>
</feature>
<dbReference type="Pfam" id="PF00962">
    <property type="entry name" value="A_deaminase"/>
    <property type="match status" value="1"/>
</dbReference>
<dbReference type="GO" id="GO:0008270">
    <property type="term" value="F:zinc ion binding"/>
    <property type="evidence" value="ECO:0007669"/>
    <property type="project" value="UniProtKB-UniRule"/>
</dbReference>
<dbReference type="GO" id="GO:0005829">
    <property type="term" value="C:cytosol"/>
    <property type="evidence" value="ECO:0007669"/>
    <property type="project" value="TreeGrafter"/>
</dbReference>
<dbReference type="SUPFAM" id="SSF51556">
    <property type="entry name" value="Metallo-dependent hydrolases"/>
    <property type="match status" value="1"/>
</dbReference>
<evidence type="ECO:0000313" key="10">
    <source>
        <dbReference type="EMBL" id="GAM81563.1"/>
    </source>
</evidence>
<evidence type="ECO:0000256" key="5">
    <source>
        <dbReference type="ARBA" id="ARBA00023080"/>
    </source>
</evidence>
<evidence type="ECO:0000256" key="3">
    <source>
        <dbReference type="ARBA" id="ARBA00022801"/>
    </source>
</evidence>
<dbReference type="EMBL" id="BBSI01000040">
    <property type="protein sequence ID" value="GAM81563.1"/>
    <property type="molecule type" value="Genomic_DNA"/>
</dbReference>
<accession>A0A0B8R2X0</accession>
<dbReference type="GO" id="GO:0006154">
    <property type="term" value="P:adenosine catabolic process"/>
    <property type="evidence" value="ECO:0007669"/>
    <property type="project" value="TreeGrafter"/>
</dbReference>
<dbReference type="PANTHER" id="PTHR11409:SF43">
    <property type="entry name" value="ADENOSINE DEAMINASE"/>
    <property type="match status" value="1"/>
</dbReference>
<name>A0A0B8R2X0_LACLL</name>
<dbReference type="CDD" id="cd01320">
    <property type="entry name" value="ADA"/>
    <property type="match status" value="1"/>
</dbReference>
<dbReference type="RefSeq" id="WP_074453816.1">
    <property type="nucleotide sequence ID" value="NZ_BAABQR010000003.1"/>
</dbReference>
<feature type="binding site" evidence="9">
    <location>
        <position position="208"/>
    </location>
    <ligand>
        <name>Zn(2+)</name>
        <dbReference type="ChEBI" id="CHEBI:29105"/>
        <note>catalytic</note>
    </ligand>
</feature>
<dbReference type="InterPro" id="IPR032466">
    <property type="entry name" value="Metal_Hydrolase"/>
</dbReference>
<feature type="active site" description="Proton donor" evidence="9">
    <location>
        <position position="211"/>
    </location>
</feature>
<dbReference type="Proteomes" id="UP000031847">
    <property type="component" value="Unassembled WGS sequence"/>
</dbReference>
<feature type="binding site" evidence="9">
    <location>
        <position position="181"/>
    </location>
    <ligand>
        <name>substrate</name>
    </ligand>
</feature>
<organism evidence="10 11">
    <name type="scientific">Lactococcus lactis subsp. lactis</name>
    <name type="common">Streptococcus lactis</name>
    <dbReference type="NCBI Taxonomy" id="1360"/>
    <lineage>
        <taxon>Bacteria</taxon>
        <taxon>Bacillati</taxon>
        <taxon>Bacillota</taxon>
        <taxon>Bacilli</taxon>
        <taxon>Lactobacillales</taxon>
        <taxon>Streptococcaceae</taxon>
        <taxon>Lactococcus</taxon>
    </lineage>
</organism>
<dbReference type="InterPro" id="IPR028893">
    <property type="entry name" value="A_deaminase"/>
</dbReference>
<keyword evidence="4 9" id="KW-0862">Zinc</keyword>
<feature type="binding site" evidence="9">
    <location>
        <position position="24"/>
    </location>
    <ligand>
        <name>Zn(2+)</name>
        <dbReference type="ChEBI" id="CHEBI:29105"/>
        <note>catalytic</note>
    </ligand>
</feature>
<evidence type="ECO:0000256" key="2">
    <source>
        <dbReference type="ARBA" id="ARBA00022723"/>
    </source>
</evidence>
<comment type="caution">
    <text evidence="9">Lacks conserved residue(s) required for the propagation of feature annotation.</text>
</comment>
<comment type="catalytic activity">
    <reaction evidence="7">
        <text>adenosine + H2O + H(+) = inosine + NH4(+)</text>
        <dbReference type="Rhea" id="RHEA:24408"/>
        <dbReference type="ChEBI" id="CHEBI:15377"/>
        <dbReference type="ChEBI" id="CHEBI:15378"/>
        <dbReference type="ChEBI" id="CHEBI:16335"/>
        <dbReference type="ChEBI" id="CHEBI:17596"/>
        <dbReference type="ChEBI" id="CHEBI:28938"/>
        <dbReference type="EC" id="3.5.4.4"/>
    </reaction>
    <physiologicalReaction direction="left-to-right" evidence="7">
        <dbReference type="Rhea" id="RHEA:24409"/>
    </physiologicalReaction>
</comment>
<evidence type="ECO:0000313" key="11">
    <source>
        <dbReference type="Proteomes" id="UP000031847"/>
    </source>
</evidence>
<dbReference type="PANTHER" id="PTHR11409">
    <property type="entry name" value="ADENOSINE DEAMINASE"/>
    <property type="match status" value="1"/>
</dbReference>
<comment type="catalytic activity">
    <reaction evidence="8">
        <text>2'-deoxyadenosine + H2O + H(+) = 2'-deoxyinosine + NH4(+)</text>
        <dbReference type="Rhea" id="RHEA:28190"/>
        <dbReference type="ChEBI" id="CHEBI:15377"/>
        <dbReference type="ChEBI" id="CHEBI:15378"/>
        <dbReference type="ChEBI" id="CHEBI:17256"/>
        <dbReference type="ChEBI" id="CHEBI:28938"/>
        <dbReference type="ChEBI" id="CHEBI:28997"/>
        <dbReference type="EC" id="3.5.4.4"/>
    </reaction>
    <physiologicalReaction direction="left-to-right" evidence="8">
        <dbReference type="Rhea" id="RHEA:28191"/>
    </physiologicalReaction>
</comment>
<dbReference type="GO" id="GO:0009117">
    <property type="term" value="P:nucleotide metabolic process"/>
    <property type="evidence" value="ECO:0007669"/>
    <property type="project" value="UniProtKB-KW"/>
</dbReference>
<dbReference type="AlphaFoldDB" id="A0A0B8R2X0"/>